<dbReference type="InterPro" id="IPR032840">
    <property type="entry name" value="CFAP91_dom"/>
</dbReference>
<evidence type="ECO:0000256" key="7">
    <source>
        <dbReference type="SAM" id="Coils"/>
    </source>
</evidence>
<feature type="region of interest" description="Disordered" evidence="8">
    <location>
        <begin position="847"/>
        <end position="879"/>
    </location>
</feature>
<sequence length="879" mass="103517">MTITQIKNLSYRPHDLVYDPLFVVSGPRDHYKAEIVAKLAMAKYQVCPVFSNMFSDLPSYPRKQLVLRKPRDIPSYKEQKERSDKYFQQIHNRPHPVQGRDRPKYFSCPVITYPSDVIPYLHFPAFTLKKVPKYFGESKVVTGGKMHANIQTDYRESEMQTSPWQPDYRLINNDGSVSPQLLKLDFLKWGSGLPAGKDEVILVERARMKRAWEKHLPPPTDEGMLRKRRDVIDAMERDEWAFREQEIHEIQELRMKLLEEMLAELHQKARDRNDLKLRNIAEIKKTETFAQIQKLRKKTERELRKLELKHRGVKTKYHATDAVEDHAHPKSELYAPLIRHGEHPMRWHQVMDERLKYYKAQFVGVEEFSTLPRWINKATILKDDYNTTKLTGTHICMRETKWTTPVLKKLHEELKNLHKATKKRCTLRVRIDKTVSEASTPETDELPDMEEDKYQAIIAIQSILKGRASQMLIYEGRDKCRELIKELKYSTGLLEEQRESIGATRKKIKHQQREEAIQINRIEKLQKSLNKLEGSIVGSLLDFLNKELRRLMDERRAHAICFLNERERNDREAAEAGRRQQELRRRREHDEIFKQMVKVHQDTVDLYLQDIIAEGMDFASNEEATFFMQKLTEKIEDETAEQLEKSIEITEQEETIADLVHHFVLPEVQKQMVRERIKKKQTQNLRKINDTLLDEIIEQVPEPQSYTLDPEDNLPPTGFEFKYETETEMIEKLWKDKEHGTFVSMAVTPDEMSEIISQDLSQNMKPSIQQTKTKKVKKLMEHSPRTVETDDSKDELQKFTEEIRKKEVTELLSDAQKTIESEEAKMHEIEGKVGVILDEVERMVNRSEEHIKDVKGGEDGHETDENIDKTSIQEHDKKK</sequence>
<evidence type="ECO:0000313" key="11">
    <source>
        <dbReference type="Proteomes" id="UP001516400"/>
    </source>
</evidence>
<dbReference type="AlphaFoldDB" id="A0ABD2P1W4"/>
<evidence type="ECO:0000313" key="10">
    <source>
        <dbReference type="EMBL" id="KAL3284775.1"/>
    </source>
</evidence>
<evidence type="ECO:0000256" key="8">
    <source>
        <dbReference type="SAM" id="MobiDB-lite"/>
    </source>
</evidence>
<feature type="domain" description="CFAP91" evidence="9">
    <location>
        <begin position="150"/>
        <end position="305"/>
    </location>
</feature>
<reference evidence="10 11" key="1">
    <citation type="journal article" date="2021" name="BMC Biol.">
        <title>Horizontally acquired antibacterial genes associated with adaptive radiation of ladybird beetles.</title>
        <authorList>
            <person name="Li H.S."/>
            <person name="Tang X.F."/>
            <person name="Huang Y.H."/>
            <person name="Xu Z.Y."/>
            <person name="Chen M.L."/>
            <person name="Du X.Y."/>
            <person name="Qiu B.Y."/>
            <person name="Chen P.T."/>
            <person name="Zhang W."/>
            <person name="Slipinski A."/>
            <person name="Escalona H.E."/>
            <person name="Waterhouse R.M."/>
            <person name="Zwick A."/>
            <person name="Pang H."/>
        </authorList>
    </citation>
    <scope>NUCLEOTIDE SEQUENCE [LARGE SCALE GENOMIC DNA]</scope>
    <source>
        <strain evidence="10">SYSU2018</strain>
    </source>
</reference>
<keyword evidence="3" id="KW-0206">Cytoskeleton</keyword>
<feature type="coiled-coil region" evidence="7">
    <location>
        <begin position="248"/>
        <end position="316"/>
    </location>
</feature>
<dbReference type="GO" id="GO:0005930">
    <property type="term" value="C:axoneme"/>
    <property type="evidence" value="ECO:0007669"/>
    <property type="project" value="UniProtKB-SubCell"/>
</dbReference>
<gene>
    <name evidence="10" type="ORF">HHI36_018918</name>
</gene>
<dbReference type="InterPro" id="IPR026720">
    <property type="entry name" value="CFAP91"/>
</dbReference>
<evidence type="ECO:0000256" key="2">
    <source>
        <dbReference type="ARBA" id="ARBA00022490"/>
    </source>
</evidence>
<dbReference type="Pfam" id="PF14738">
    <property type="entry name" value="CFAP91"/>
    <property type="match status" value="1"/>
</dbReference>
<comment type="similarity">
    <text evidence="5">Belongs to the CFAP91 family.</text>
</comment>
<keyword evidence="11" id="KW-1185">Reference proteome</keyword>
<feature type="coiled-coil region" evidence="7">
    <location>
        <begin position="805"/>
        <end position="832"/>
    </location>
</feature>
<dbReference type="EMBL" id="JABFTP020000165">
    <property type="protein sequence ID" value="KAL3284775.1"/>
    <property type="molecule type" value="Genomic_DNA"/>
</dbReference>
<proteinExistence type="inferred from homology"/>
<keyword evidence="2" id="KW-0963">Cytoplasm</keyword>
<comment type="subcellular location">
    <subcellularLocation>
        <location evidence="1">Cytoplasm</location>
        <location evidence="1">Cytoskeleton</location>
        <location evidence="1">Cilium axoneme</location>
    </subcellularLocation>
</comment>
<protein>
    <recommendedName>
        <fullName evidence="6">Cilia- and flagella-associated protein 91</fullName>
    </recommendedName>
</protein>
<dbReference type="Proteomes" id="UP001516400">
    <property type="component" value="Unassembled WGS sequence"/>
</dbReference>
<evidence type="ECO:0000256" key="6">
    <source>
        <dbReference type="ARBA" id="ARBA00029555"/>
    </source>
</evidence>
<accession>A0ABD2P1W4</accession>
<organism evidence="10 11">
    <name type="scientific">Cryptolaemus montrouzieri</name>
    <dbReference type="NCBI Taxonomy" id="559131"/>
    <lineage>
        <taxon>Eukaryota</taxon>
        <taxon>Metazoa</taxon>
        <taxon>Ecdysozoa</taxon>
        <taxon>Arthropoda</taxon>
        <taxon>Hexapoda</taxon>
        <taxon>Insecta</taxon>
        <taxon>Pterygota</taxon>
        <taxon>Neoptera</taxon>
        <taxon>Endopterygota</taxon>
        <taxon>Coleoptera</taxon>
        <taxon>Polyphaga</taxon>
        <taxon>Cucujiformia</taxon>
        <taxon>Coccinelloidea</taxon>
        <taxon>Coccinellidae</taxon>
        <taxon>Scymninae</taxon>
        <taxon>Scymnini</taxon>
        <taxon>Cryptolaemus</taxon>
    </lineage>
</organism>
<evidence type="ECO:0000256" key="1">
    <source>
        <dbReference type="ARBA" id="ARBA00004430"/>
    </source>
</evidence>
<comment type="caution">
    <text evidence="10">The sequence shown here is derived from an EMBL/GenBank/DDBJ whole genome shotgun (WGS) entry which is preliminary data.</text>
</comment>
<name>A0ABD2P1W4_9CUCU</name>
<evidence type="ECO:0000256" key="3">
    <source>
        <dbReference type="ARBA" id="ARBA00023212"/>
    </source>
</evidence>
<evidence type="ECO:0000256" key="4">
    <source>
        <dbReference type="ARBA" id="ARBA00023273"/>
    </source>
</evidence>
<keyword evidence="4" id="KW-0966">Cell projection</keyword>
<evidence type="ECO:0000256" key="5">
    <source>
        <dbReference type="ARBA" id="ARBA00029468"/>
    </source>
</evidence>
<keyword evidence="7" id="KW-0175">Coiled coil</keyword>
<dbReference type="PANTHER" id="PTHR22455:SF10">
    <property type="entry name" value="CILIA- AND FLAGELLA-ASSOCIATED PROTEIN 91"/>
    <property type="match status" value="1"/>
</dbReference>
<dbReference type="PANTHER" id="PTHR22455">
    <property type="entry name" value="CILIA- AND FLAGELLA-ASSOCIATED PROTEIN 91"/>
    <property type="match status" value="1"/>
</dbReference>
<evidence type="ECO:0000259" key="9">
    <source>
        <dbReference type="Pfam" id="PF14738"/>
    </source>
</evidence>